<dbReference type="AlphaFoldDB" id="A0A6N9Q1V0"/>
<comment type="caution">
    <text evidence="1">The sequence shown here is derived from an EMBL/GenBank/DDBJ whole genome shotgun (WGS) entry which is preliminary data.</text>
</comment>
<dbReference type="Proteomes" id="UP000448943">
    <property type="component" value="Unassembled WGS sequence"/>
</dbReference>
<accession>A0A6N9Q1V0</accession>
<evidence type="ECO:0000313" key="2">
    <source>
        <dbReference type="Proteomes" id="UP000448943"/>
    </source>
</evidence>
<keyword evidence="1" id="KW-0378">Hydrolase</keyword>
<proteinExistence type="predicted"/>
<dbReference type="InterPro" id="IPR021130">
    <property type="entry name" value="PRib-ATP_PPHydrolase-like"/>
</dbReference>
<dbReference type="CDD" id="cd11532">
    <property type="entry name" value="NTP-PPase_COG4997"/>
    <property type="match status" value="1"/>
</dbReference>
<dbReference type="RefSeq" id="WP_160644881.1">
    <property type="nucleotide sequence ID" value="NZ_SIJB01000010.1"/>
</dbReference>
<name>A0A6N9Q1V0_9BACL</name>
<sequence length="108" mass="12834">MPMYNKLVRDHIPDIISNNGKQFQIRVLNKNEYFTELRLKLKEELDEYLNTNTNEHAIEELADMLEIIYTLANEHGISLDVLENIRKEKVRKRGGFKEKIFLIDVQDD</sequence>
<keyword evidence="2" id="KW-1185">Reference proteome</keyword>
<dbReference type="OrthoDB" id="9813491at2"/>
<dbReference type="SUPFAM" id="SSF101386">
    <property type="entry name" value="all-alpha NTP pyrophosphatases"/>
    <property type="match status" value="1"/>
</dbReference>
<dbReference type="EMBL" id="SIJB01000010">
    <property type="protein sequence ID" value="NBI28164.1"/>
    <property type="molecule type" value="Genomic_DNA"/>
</dbReference>
<reference evidence="1 2" key="1">
    <citation type="submission" date="2019-01" db="EMBL/GenBank/DDBJ databases">
        <title>Chengkuizengella sp. nov., isolated from deep-sea sediment of East Pacific Ocean.</title>
        <authorList>
            <person name="Yang J."/>
            <person name="Lai Q."/>
            <person name="Shao Z."/>
        </authorList>
    </citation>
    <scope>NUCLEOTIDE SEQUENCE [LARGE SCALE GENOMIC DNA]</scope>
    <source>
        <strain evidence="1 2">YPA3-1-1</strain>
    </source>
</reference>
<dbReference type="InterPro" id="IPR038735">
    <property type="entry name" value="MSMEG_1276-like_NTP-PPase_dom"/>
</dbReference>
<dbReference type="GO" id="GO:0016787">
    <property type="term" value="F:hydrolase activity"/>
    <property type="evidence" value="ECO:0007669"/>
    <property type="project" value="UniProtKB-KW"/>
</dbReference>
<gene>
    <name evidence="1" type="ORF">ERL59_04235</name>
</gene>
<protein>
    <submittedName>
        <fullName evidence="1">Phosphoribosyl-ATP pyrophosphohydrolase</fullName>
    </submittedName>
</protein>
<organism evidence="1 2">
    <name type="scientific">Chengkuizengella marina</name>
    <dbReference type="NCBI Taxonomy" id="2507566"/>
    <lineage>
        <taxon>Bacteria</taxon>
        <taxon>Bacillati</taxon>
        <taxon>Bacillota</taxon>
        <taxon>Bacilli</taxon>
        <taxon>Bacillales</taxon>
        <taxon>Paenibacillaceae</taxon>
        <taxon>Chengkuizengella</taxon>
    </lineage>
</organism>
<dbReference type="Pfam" id="PF01503">
    <property type="entry name" value="PRA-PH"/>
    <property type="match status" value="1"/>
</dbReference>
<evidence type="ECO:0000313" key="1">
    <source>
        <dbReference type="EMBL" id="NBI28164.1"/>
    </source>
</evidence>